<dbReference type="SUPFAM" id="SSF53383">
    <property type="entry name" value="PLP-dependent transferases"/>
    <property type="match status" value="1"/>
</dbReference>
<protein>
    <recommendedName>
        <fullName evidence="1">MOSC domain-containing protein</fullName>
    </recommendedName>
</protein>
<comment type="caution">
    <text evidence="2">The sequence shown here is derived from an EMBL/GenBank/DDBJ whole genome shotgun (WGS) entry which is preliminary data.</text>
</comment>
<dbReference type="InterPro" id="IPR005303">
    <property type="entry name" value="MOCOS_middle"/>
</dbReference>
<reference evidence="2" key="2">
    <citation type="submission" date="2020-11" db="EMBL/GenBank/DDBJ databases">
        <authorList>
            <person name="McCartney M.A."/>
            <person name="Auch B."/>
            <person name="Kono T."/>
            <person name="Mallez S."/>
            <person name="Becker A."/>
            <person name="Gohl D.M."/>
            <person name="Silverstein K.A.T."/>
            <person name="Koren S."/>
            <person name="Bechman K.B."/>
            <person name="Herman A."/>
            <person name="Abrahante J.E."/>
            <person name="Garbe J."/>
        </authorList>
    </citation>
    <scope>NUCLEOTIDE SEQUENCE</scope>
    <source>
        <strain evidence="2">Duluth1</strain>
        <tissue evidence="2">Whole animal</tissue>
    </source>
</reference>
<dbReference type="Pfam" id="PF03473">
    <property type="entry name" value="MOSC"/>
    <property type="match status" value="2"/>
</dbReference>
<evidence type="ECO:0000313" key="3">
    <source>
        <dbReference type="Proteomes" id="UP000828390"/>
    </source>
</evidence>
<dbReference type="InterPro" id="IPR005302">
    <property type="entry name" value="MoCF_Sase_C"/>
</dbReference>
<keyword evidence="3" id="KW-1185">Reference proteome</keyword>
<dbReference type="EMBL" id="JAIWYP010000005">
    <property type="protein sequence ID" value="KAH3825946.1"/>
    <property type="molecule type" value="Genomic_DNA"/>
</dbReference>
<gene>
    <name evidence="2" type="ORF">DPMN_127833</name>
</gene>
<dbReference type="PANTHER" id="PTHR14237:SF19">
    <property type="entry name" value="MITOCHONDRIAL AMIDOXIME REDUCING COMPONENT 1"/>
    <property type="match status" value="1"/>
</dbReference>
<reference evidence="2" key="1">
    <citation type="journal article" date="2019" name="bioRxiv">
        <title>The Genome of the Zebra Mussel, Dreissena polymorpha: A Resource for Invasive Species Research.</title>
        <authorList>
            <person name="McCartney M.A."/>
            <person name="Auch B."/>
            <person name="Kono T."/>
            <person name="Mallez S."/>
            <person name="Zhang Y."/>
            <person name="Obille A."/>
            <person name="Becker A."/>
            <person name="Abrahante J.E."/>
            <person name="Garbe J."/>
            <person name="Badalamenti J.P."/>
            <person name="Herman A."/>
            <person name="Mangelson H."/>
            <person name="Liachko I."/>
            <person name="Sullivan S."/>
            <person name="Sone E.D."/>
            <person name="Koren S."/>
            <person name="Silverstein K.A.T."/>
            <person name="Beckman K.B."/>
            <person name="Gohl D.M."/>
        </authorList>
    </citation>
    <scope>NUCLEOTIDE SEQUENCE</scope>
    <source>
        <strain evidence="2">Duluth1</strain>
        <tissue evidence="2">Whole animal</tissue>
    </source>
</reference>
<dbReference type="GO" id="GO:0030151">
    <property type="term" value="F:molybdenum ion binding"/>
    <property type="evidence" value="ECO:0007669"/>
    <property type="project" value="InterPro"/>
</dbReference>
<dbReference type="Proteomes" id="UP000828390">
    <property type="component" value="Unassembled WGS sequence"/>
</dbReference>
<dbReference type="GO" id="GO:0030170">
    <property type="term" value="F:pyridoxal phosphate binding"/>
    <property type="evidence" value="ECO:0007669"/>
    <property type="project" value="InterPro"/>
</dbReference>
<dbReference type="InterPro" id="IPR015422">
    <property type="entry name" value="PyrdxlP-dep_Trfase_small"/>
</dbReference>
<name>A0A9D4GYB6_DREPO</name>
<accession>A0A9D4GYB6</accession>
<proteinExistence type="predicted"/>
<organism evidence="2 3">
    <name type="scientific">Dreissena polymorpha</name>
    <name type="common">Zebra mussel</name>
    <name type="synonym">Mytilus polymorpha</name>
    <dbReference type="NCBI Taxonomy" id="45954"/>
    <lineage>
        <taxon>Eukaryota</taxon>
        <taxon>Metazoa</taxon>
        <taxon>Spiralia</taxon>
        <taxon>Lophotrochozoa</taxon>
        <taxon>Mollusca</taxon>
        <taxon>Bivalvia</taxon>
        <taxon>Autobranchia</taxon>
        <taxon>Heteroconchia</taxon>
        <taxon>Euheterodonta</taxon>
        <taxon>Imparidentia</taxon>
        <taxon>Neoheterodontei</taxon>
        <taxon>Myida</taxon>
        <taxon>Dreissenoidea</taxon>
        <taxon>Dreissenidae</taxon>
        <taxon>Dreissena</taxon>
    </lineage>
</organism>
<dbReference type="PANTHER" id="PTHR14237">
    <property type="entry name" value="MOLYBDOPTERIN COFACTOR SULFURASE MOSC"/>
    <property type="match status" value="1"/>
</dbReference>
<feature type="domain" description="MOSC" evidence="1">
    <location>
        <begin position="588"/>
        <end position="745"/>
    </location>
</feature>
<dbReference type="GO" id="GO:0003824">
    <property type="term" value="F:catalytic activity"/>
    <property type="evidence" value="ECO:0007669"/>
    <property type="project" value="InterPro"/>
</dbReference>
<dbReference type="Pfam" id="PF03476">
    <property type="entry name" value="MOSC_N"/>
    <property type="match status" value="1"/>
</dbReference>
<evidence type="ECO:0000259" key="1">
    <source>
        <dbReference type="PROSITE" id="PS51340"/>
    </source>
</evidence>
<dbReference type="PROSITE" id="PS51340">
    <property type="entry name" value="MOSC"/>
    <property type="match status" value="2"/>
</dbReference>
<dbReference type="Gene3D" id="3.90.1150.10">
    <property type="entry name" value="Aspartate Aminotransferase, domain 1"/>
    <property type="match status" value="1"/>
</dbReference>
<feature type="domain" description="MOSC" evidence="1">
    <location>
        <begin position="415"/>
        <end position="581"/>
    </location>
</feature>
<dbReference type="AlphaFoldDB" id="A0A9D4GYB6"/>
<dbReference type="InterPro" id="IPR015424">
    <property type="entry name" value="PyrdxlP-dep_Trfase"/>
</dbReference>
<evidence type="ECO:0000313" key="2">
    <source>
        <dbReference type="EMBL" id="KAH3825946.1"/>
    </source>
</evidence>
<dbReference type="SUPFAM" id="SSF141673">
    <property type="entry name" value="MOSC N-terminal domain-like"/>
    <property type="match status" value="1"/>
</dbReference>
<sequence length="745" mass="83292">MLDISQMTFTLAQFFHHQLTSCHHGNGSCLAEVYCEDNFQNIETQGAIVTFNLLRANGNYIGFSEVEKLGQLYNIHFRTGCFCNIGACQKYLKMSDEQIQGNFSAGHVCGDDLDLIDGRPTGAVRVSFGYMSTMLDAQRCLQFIVDCFLESCDKQVFCSKNIWQPVGKTVSASDSSKVSEKNNVNTQLLNDITVNASDTQYDNTIVNEEKSSLAQSSNIENTKVSQQLSGKVNKMMVCVEMNFETPSEIRKVNTKLEQLIQNKEHSYGDLNPDIVTMVTEETEEFEACEGRVLADIFLYPVKSCAAFRVTRWPLCSRGLLYDREWMIVTETGIALTQKREYRLCLLRPSIDLLSGQLILAFPGMNVLRLSLTDMVGDQNEASLCNGKVCGDRVSSVDCGDVVADWLSEALCRPGCRLIRQAADDTRASKLKSSIYDSTGSDMRLSLSNESQYLMITQDSAAALHQKILERYQEGDADACFDVNNLVDRFRANLVVRGCSPFEEDTWSSVQIGKLHFQSQGQCSRCQMVCMDQSSGERSGEPLKTLAVWRGKKIPFGIHLGHAWKVERDFTEIQVGDPVFLCGTPVILNFVVQHFPNREKGLQQNNSGSEQHRCRGYGHVISTIAENIVSDTHVNNLVDRFRANLVVRGCSPFEEDTWSSVQIGKLHFQSQGQCSRCQMVCMDQSSGERSGEPLKTLAVWHGKKIPFGIHLGHAWKVERDFTEIQKRAFSRTTAVPSNIAAVVTVT</sequence>